<sequence>MLALCTLPLQAADKTYGTHGMALFGGQEGLYASHLPMFHAPHDFQVILQIHIADKATDAALRKQLDGKTALWTIDPEKFELSSIAPESEKPRKEFRADLVQGHFERGGSPRFKGARIVIDKVIVFRQLESKEHSAKLARYIQLGSGKQRFLIKEINTRPDFDHIVAYNAAPGAPTGAIQVRRWGVQQTGNDALAMALKVNMAAIGGTVYFETGDLK</sequence>
<comment type="caution">
    <text evidence="1">The sequence shown here is derived from an EMBL/GenBank/DDBJ whole genome shotgun (WGS) entry which is preliminary data.</text>
</comment>
<dbReference type="Proteomes" id="UP000448575">
    <property type="component" value="Unassembled WGS sequence"/>
</dbReference>
<proteinExistence type="predicted"/>
<accession>A0A6N9HK83</accession>
<name>A0A6N9HK83_9BURK</name>
<keyword evidence="2" id="KW-1185">Reference proteome</keyword>
<reference evidence="1 2" key="1">
    <citation type="submission" date="2019-12" db="EMBL/GenBank/DDBJ databases">
        <title>Novel species isolated from a subtropical stream in China.</title>
        <authorList>
            <person name="Lu H."/>
        </authorList>
    </citation>
    <scope>NUCLEOTIDE SEQUENCE [LARGE SCALE GENOMIC DNA]</scope>
    <source>
        <strain evidence="1 2">DS3</strain>
    </source>
</reference>
<evidence type="ECO:0000313" key="1">
    <source>
        <dbReference type="EMBL" id="MYN03637.1"/>
    </source>
</evidence>
<evidence type="ECO:0000313" key="2">
    <source>
        <dbReference type="Proteomes" id="UP000448575"/>
    </source>
</evidence>
<dbReference type="AlphaFoldDB" id="A0A6N9HK83"/>
<organism evidence="1 2">
    <name type="scientific">Pseudoduganella guangdongensis</name>
    <dbReference type="NCBI Taxonomy" id="2692179"/>
    <lineage>
        <taxon>Bacteria</taxon>
        <taxon>Pseudomonadati</taxon>
        <taxon>Pseudomonadota</taxon>
        <taxon>Betaproteobacteria</taxon>
        <taxon>Burkholderiales</taxon>
        <taxon>Oxalobacteraceae</taxon>
        <taxon>Telluria group</taxon>
        <taxon>Pseudoduganella</taxon>
    </lineage>
</organism>
<protein>
    <submittedName>
        <fullName evidence="1">Uncharacterized protein</fullName>
    </submittedName>
</protein>
<gene>
    <name evidence="1" type="ORF">GTP41_16195</name>
</gene>
<dbReference type="EMBL" id="WWCJ01000010">
    <property type="protein sequence ID" value="MYN03637.1"/>
    <property type="molecule type" value="Genomic_DNA"/>
</dbReference>